<dbReference type="AlphaFoldDB" id="A0AA43ZB65"/>
<protein>
    <submittedName>
        <fullName evidence="2">Long-chain fatty acid--CoA ligase</fullName>
    </submittedName>
</protein>
<dbReference type="SUPFAM" id="SSF56801">
    <property type="entry name" value="Acetyl-CoA synthetase-like"/>
    <property type="match status" value="1"/>
</dbReference>
<dbReference type="InterPro" id="IPR000873">
    <property type="entry name" value="AMP-dep_synth/lig_dom"/>
</dbReference>
<dbReference type="Pfam" id="PF00501">
    <property type="entry name" value="AMP-binding"/>
    <property type="match status" value="1"/>
</dbReference>
<reference evidence="2" key="1">
    <citation type="submission" date="2020-03" db="EMBL/GenBank/DDBJ databases">
        <title>Genome assembly of Azotobacter chroococcum W5.</title>
        <authorList>
            <person name="Kannepalli A."/>
        </authorList>
    </citation>
    <scope>NUCLEOTIDE SEQUENCE</scope>
    <source>
        <strain evidence="2">W5</strain>
    </source>
</reference>
<evidence type="ECO:0000259" key="1">
    <source>
        <dbReference type="Pfam" id="PF00501"/>
    </source>
</evidence>
<dbReference type="Proteomes" id="UP000736384">
    <property type="component" value="Unassembled WGS sequence"/>
</dbReference>
<dbReference type="GO" id="GO:0016874">
    <property type="term" value="F:ligase activity"/>
    <property type="evidence" value="ECO:0007669"/>
    <property type="project" value="UniProtKB-KW"/>
</dbReference>
<keyword evidence="2" id="KW-0436">Ligase</keyword>
<dbReference type="EMBL" id="JAAPAP010000025">
    <property type="protein sequence ID" value="NHN79677.1"/>
    <property type="molecule type" value="Genomic_DNA"/>
</dbReference>
<accession>A0AA43ZB65</accession>
<comment type="caution">
    <text evidence="2">The sequence shown here is derived from an EMBL/GenBank/DDBJ whole genome shotgun (WGS) entry which is preliminary data.</text>
</comment>
<dbReference type="Gene3D" id="3.40.50.12780">
    <property type="entry name" value="N-terminal domain of ligase-like"/>
    <property type="match status" value="1"/>
</dbReference>
<organism evidence="2 3">
    <name type="scientific">Azotobacter chroococcum</name>
    <dbReference type="NCBI Taxonomy" id="353"/>
    <lineage>
        <taxon>Bacteria</taxon>
        <taxon>Pseudomonadati</taxon>
        <taxon>Pseudomonadota</taxon>
        <taxon>Gammaproteobacteria</taxon>
        <taxon>Pseudomonadales</taxon>
        <taxon>Pseudomonadaceae</taxon>
        <taxon>Azotobacter</taxon>
    </lineage>
</organism>
<evidence type="ECO:0000313" key="3">
    <source>
        <dbReference type="Proteomes" id="UP000736384"/>
    </source>
</evidence>
<evidence type="ECO:0000313" key="2">
    <source>
        <dbReference type="EMBL" id="NHN79677.1"/>
    </source>
</evidence>
<gene>
    <name evidence="2" type="ORF">HA520_20780</name>
</gene>
<feature type="domain" description="AMP-dependent synthetase/ligase" evidence="1">
    <location>
        <begin position="20"/>
        <end position="349"/>
    </location>
</feature>
<dbReference type="InterPro" id="IPR042099">
    <property type="entry name" value="ANL_N_sf"/>
</dbReference>
<dbReference type="RefSeq" id="WP_165894074.1">
    <property type="nucleotide sequence ID" value="NZ_JAAPAP010000025.1"/>
</dbReference>
<proteinExistence type="predicted"/>
<sequence length="384" mass="41770">MVRFADGGERVPASLPEWLHWQAHRQGAGIALRHKRLGVWQARSWAQLAAEVRGLAGALQVRGFAGDAQLVVLSRPRPEALLAALAAQWLGGSAALLDPLEPAAGQQTLLRELQPDFVFAEGLEELERLRGTGLAPRLAFYADARGVKAQAGEQDYARLLTGSGTAQPELLAQAGRCAFAFYRRGADGRRERQRIGHAELLREGRRLVQAEQLDADEEALAARAFAAGGQARYLLAPWLIAGFRLNFPESLATRDNDRRELGPTLVAGTRETYGRLYEQVLARLPPAGSASRRLVDWALDGRPGLLRQVFGDWLVRRPLRDVLGFSRTRAPLLVGEPLPPDVEAFFAGLGVAVRAWPDPAEWHSPSAQPVPAVGGWLADGSQPA</sequence>
<name>A0AA43ZB65_9GAMM</name>